<dbReference type="Gene3D" id="3.40.50.300">
    <property type="entry name" value="P-loop containing nucleotide triphosphate hydrolases"/>
    <property type="match status" value="1"/>
</dbReference>
<reference evidence="6 7" key="1">
    <citation type="submission" date="2021-12" db="EMBL/GenBank/DDBJ databases">
        <title>Discovery of the Pendulisporaceae a myxobacterial family with distinct sporulation behavior and unique specialized metabolism.</title>
        <authorList>
            <person name="Garcia R."/>
            <person name="Popoff A."/>
            <person name="Bader C.D."/>
            <person name="Loehr J."/>
            <person name="Walesch S."/>
            <person name="Walt C."/>
            <person name="Boldt J."/>
            <person name="Bunk B."/>
            <person name="Haeckl F.J.F.P.J."/>
            <person name="Gunesch A.P."/>
            <person name="Birkelbach J."/>
            <person name="Nuebel U."/>
            <person name="Pietschmann T."/>
            <person name="Bach T."/>
            <person name="Mueller R."/>
        </authorList>
    </citation>
    <scope>NUCLEOTIDE SEQUENCE [LARGE SCALE GENOMIC DNA]</scope>
    <source>
        <strain evidence="6 7">MSr12523</strain>
    </source>
</reference>
<dbReference type="Gene3D" id="1.10.10.60">
    <property type="entry name" value="Homeodomain-like"/>
    <property type="match status" value="1"/>
</dbReference>
<proteinExistence type="predicted"/>
<dbReference type="PANTHER" id="PTHR32071">
    <property type="entry name" value="TRANSCRIPTIONAL REGULATORY PROTEIN"/>
    <property type="match status" value="1"/>
</dbReference>
<dbReference type="RefSeq" id="WP_394843656.1">
    <property type="nucleotide sequence ID" value="NZ_CP089982.1"/>
</dbReference>
<evidence type="ECO:0000313" key="7">
    <source>
        <dbReference type="Proteomes" id="UP001379533"/>
    </source>
</evidence>
<dbReference type="SUPFAM" id="SSF46689">
    <property type="entry name" value="Homeodomain-like"/>
    <property type="match status" value="1"/>
</dbReference>
<dbReference type="PROSITE" id="PS00688">
    <property type="entry name" value="SIGMA54_INTERACT_3"/>
    <property type="match status" value="1"/>
</dbReference>
<dbReference type="InterPro" id="IPR025944">
    <property type="entry name" value="Sigma_54_int_dom_CS"/>
</dbReference>
<evidence type="ECO:0000259" key="5">
    <source>
        <dbReference type="PROSITE" id="PS50045"/>
    </source>
</evidence>
<dbReference type="InterPro" id="IPR025662">
    <property type="entry name" value="Sigma_54_int_dom_ATP-bd_1"/>
</dbReference>
<evidence type="ECO:0000256" key="2">
    <source>
        <dbReference type="ARBA" id="ARBA00022840"/>
    </source>
</evidence>
<dbReference type="PRINTS" id="PR01590">
    <property type="entry name" value="HTHFIS"/>
</dbReference>
<dbReference type="SUPFAM" id="SSF52540">
    <property type="entry name" value="P-loop containing nucleoside triphosphate hydrolases"/>
    <property type="match status" value="1"/>
</dbReference>
<dbReference type="InterPro" id="IPR003593">
    <property type="entry name" value="AAA+_ATPase"/>
</dbReference>
<dbReference type="InterPro" id="IPR032030">
    <property type="entry name" value="YscD_cytoplasmic_dom"/>
</dbReference>
<evidence type="ECO:0000256" key="1">
    <source>
        <dbReference type="ARBA" id="ARBA00022741"/>
    </source>
</evidence>
<name>A0ABZ2K2W9_9BACT</name>
<dbReference type="InterPro" id="IPR008984">
    <property type="entry name" value="SMAD_FHA_dom_sf"/>
</dbReference>
<keyword evidence="4" id="KW-0804">Transcription</keyword>
<dbReference type="InterPro" id="IPR058031">
    <property type="entry name" value="AAA_lid_NorR"/>
</dbReference>
<dbReference type="PANTHER" id="PTHR32071:SF99">
    <property type="entry name" value="TRANSCRIPTIONAL REGULATORY PROTEIN"/>
    <property type="match status" value="1"/>
</dbReference>
<keyword evidence="3" id="KW-0805">Transcription regulation</keyword>
<dbReference type="CDD" id="cd00060">
    <property type="entry name" value="FHA"/>
    <property type="match status" value="1"/>
</dbReference>
<sequence length="579" mass="61167">MVEAVSTKRLIVSGGMDAGGQLLVDEQVKLVGRARDAHLVLSDRRVSRHHFHVFATKDGVHMRTCNNASPLVYGGQEVHDAEVHVGGTVLVGDTTLLVVESGALEQEKASAHDGATTVASLLTGAASEIRGLAAMYALNEALTPASDAQGIEGILGSWVKQHAPCSAVELLPIDERARASENGEPLVETALADGNTRIAVPTYGASIGGVAFTLAMPPSRIGDSLRRLLVLAASLCGAHLARLSVLATVKEDRETLRRQAVGSAHAFLGDSPAAVELTRIIPRLAGSDVTVLLLGETGVGKSFVARLLHETGPRRDAPMRIINCAAIPEALIESELFGHERGAFTGAIATKVGAFEAAGHGTILLDEIGELPWPSQAKLLRVLEEKSFERVGSNRALALHARVVAATNRDLSAMVAEGTFRRDLYFRISAAKYTVPPLRDRGDDLVLLAQRILADIGPSAGRRLEGFSSDALEAVRAYSWPGNVRELRHAIELAVVLGSGPLLTAADLSLAPPAASAPAPEGEGEVESRDTVHLPAKLEDIERRAIDAALRVTGGNVTKAAALLGISRNTLHNKMRPRT</sequence>
<dbReference type="SMART" id="SM00382">
    <property type="entry name" value="AAA"/>
    <property type="match status" value="1"/>
</dbReference>
<evidence type="ECO:0000256" key="3">
    <source>
        <dbReference type="ARBA" id="ARBA00023015"/>
    </source>
</evidence>
<dbReference type="Gene3D" id="2.60.200.20">
    <property type="match status" value="1"/>
</dbReference>
<evidence type="ECO:0000313" key="6">
    <source>
        <dbReference type="EMBL" id="WXA93058.1"/>
    </source>
</evidence>
<dbReference type="CDD" id="cd00009">
    <property type="entry name" value="AAA"/>
    <property type="match status" value="1"/>
</dbReference>
<dbReference type="Pfam" id="PF25601">
    <property type="entry name" value="AAA_lid_14"/>
    <property type="match status" value="1"/>
</dbReference>
<evidence type="ECO:0000256" key="4">
    <source>
        <dbReference type="ARBA" id="ARBA00023163"/>
    </source>
</evidence>
<keyword evidence="2" id="KW-0067">ATP-binding</keyword>
<feature type="domain" description="Sigma-54 factor interaction" evidence="5">
    <location>
        <begin position="267"/>
        <end position="496"/>
    </location>
</feature>
<dbReference type="Proteomes" id="UP001379533">
    <property type="component" value="Chromosome"/>
</dbReference>
<dbReference type="InterPro" id="IPR002197">
    <property type="entry name" value="HTH_Fis"/>
</dbReference>
<dbReference type="PROSITE" id="PS50045">
    <property type="entry name" value="SIGMA54_INTERACT_4"/>
    <property type="match status" value="1"/>
</dbReference>
<dbReference type="Pfam" id="PF16697">
    <property type="entry name" value="Yop-YscD_cpl"/>
    <property type="match status" value="1"/>
</dbReference>
<protein>
    <submittedName>
        <fullName evidence="6">Sigma 54-interacting transcriptional regulator</fullName>
    </submittedName>
</protein>
<gene>
    <name evidence="6" type="ORF">LZC95_42235</name>
</gene>
<keyword evidence="7" id="KW-1185">Reference proteome</keyword>
<dbReference type="SUPFAM" id="SSF49879">
    <property type="entry name" value="SMAD/FHA domain"/>
    <property type="match status" value="1"/>
</dbReference>
<dbReference type="Pfam" id="PF02954">
    <property type="entry name" value="HTH_8"/>
    <property type="match status" value="1"/>
</dbReference>
<dbReference type="Gene3D" id="1.10.8.60">
    <property type="match status" value="1"/>
</dbReference>
<dbReference type="InterPro" id="IPR027417">
    <property type="entry name" value="P-loop_NTPase"/>
</dbReference>
<keyword evidence="1" id="KW-0547">Nucleotide-binding</keyword>
<dbReference type="Pfam" id="PF00158">
    <property type="entry name" value="Sigma54_activat"/>
    <property type="match status" value="1"/>
</dbReference>
<accession>A0ABZ2K2W9</accession>
<dbReference type="InterPro" id="IPR002078">
    <property type="entry name" value="Sigma_54_int"/>
</dbReference>
<dbReference type="EMBL" id="CP089982">
    <property type="protein sequence ID" value="WXA93058.1"/>
    <property type="molecule type" value="Genomic_DNA"/>
</dbReference>
<organism evidence="6 7">
    <name type="scientific">Pendulispora brunnea</name>
    <dbReference type="NCBI Taxonomy" id="2905690"/>
    <lineage>
        <taxon>Bacteria</taxon>
        <taxon>Pseudomonadati</taxon>
        <taxon>Myxococcota</taxon>
        <taxon>Myxococcia</taxon>
        <taxon>Myxococcales</taxon>
        <taxon>Sorangiineae</taxon>
        <taxon>Pendulisporaceae</taxon>
        <taxon>Pendulispora</taxon>
    </lineage>
</organism>
<dbReference type="PROSITE" id="PS00675">
    <property type="entry name" value="SIGMA54_INTERACT_1"/>
    <property type="match status" value="1"/>
</dbReference>
<dbReference type="InterPro" id="IPR009057">
    <property type="entry name" value="Homeodomain-like_sf"/>
</dbReference>